<accession>A0A644YQI6</accession>
<sequence>MLWFAIHELIIIVDGLRDEKVNCEFAVILGSKVNEDGTLSRRLKARLDAGLELYKAHVVRKLFVSGGTGKEGFPEGDKMAEYLIEHGVEAKDIVIDNQGITTRKTAENFAEQFPDCKSVIVVSQYFHISRCKLAMRKAGIENVSGVHAHCFELRDLFSLFREFFAWYVYLFS</sequence>
<dbReference type="InterPro" id="IPR014729">
    <property type="entry name" value="Rossmann-like_a/b/a_fold"/>
</dbReference>
<evidence type="ECO:0000259" key="1">
    <source>
        <dbReference type="Pfam" id="PF02698"/>
    </source>
</evidence>
<protein>
    <recommendedName>
        <fullName evidence="1">DUF218 domain-containing protein</fullName>
    </recommendedName>
</protein>
<feature type="domain" description="DUF218" evidence="1">
    <location>
        <begin position="25"/>
        <end position="148"/>
    </location>
</feature>
<evidence type="ECO:0000313" key="2">
    <source>
        <dbReference type="EMBL" id="MPM30579.1"/>
    </source>
</evidence>
<reference evidence="2" key="1">
    <citation type="submission" date="2019-08" db="EMBL/GenBank/DDBJ databases">
        <authorList>
            <person name="Kucharzyk K."/>
            <person name="Murdoch R.W."/>
            <person name="Higgins S."/>
            <person name="Loffler F."/>
        </authorList>
    </citation>
    <scope>NUCLEOTIDE SEQUENCE</scope>
</reference>
<dbReference type="PANTHER" id="PTHR30336:SF20">
    <property type="entry name" value="DUF218 DOMAIN-CONTAINING PROTEIN"/>
    <property type="match status" value="1"/>
</dbReference>
<organism evidence="2">
    <name type="scientific">bioreactor metagenome</name>
    <dbReference type="NCBI Taxonomy" id="1076179"/>
    <lineage>
        <taxon>unclassified sequences</taxon>
        <taxon>metagenomes</taxon>
        <taxon>ecological metagenomes</taxon>
    </lineage>
</organism>
<dbReference type="InterPro" id="IPR051599">
    <property type="entry name" value="Cell_Envelope_Assoc"/>
</dbReference>
<dbReference type="CDD" id="cd06259">
    <property type="entry name" value="YdcF-like"/>
    <property type="match status" value="1"/>
</dbReference>
<proteinExistence type="predicted"/>
<dbReference type="AlphaFoldDB" id="A0A644YQI6"/>
<gene>
    <name evidence="2" type="ORF">SDC9_77129</name>
</gene>
<name>A0A644YQI6_9ZZZZ</name>
<comment type="caution">
    <text evidence="2">The sequence shown here is derived from an EMBL/GenBank/DDBJ whole genome shotgun (WGS) entry which is preliminary data.</text>
</comment>
<dbReference type="EMBL" id="VSSQ01005827">
    <property type="protein sequence ID" value="MPM30579.1"/>
    <property type="molecule type" value="Genomic_DNA"/>
</dbReference>
<dbReference type="Pfam" id="PF02698">
    <property type="entry name" value="DUF218"/>
    <property type="match status" value="1"/>
</dbReference>
<dbReference type="InterPro" id="IPR003848">
    <property type="entry name" value="DUF218"/>
</dbReference>
<dbReference type="PANTHER" id="PTHR30336">
    <property type="entry name" value="INNER MEMBRANE PROTEIN, PROBABLE PERMEASE"/>
    <property type="match status" value="1"/>
</dbReference>
<dbReference type="GO" id="GO:0005886">
    <property type="term" value="C:plasma membrane"/>
    <property type="evidence" value="ECO:0007669"/>
    <property type="project" value="TreeGrafter"/>
</dbReference>
<dbReference type="Gene3D" id="3.40.50.620">
    <property type="entry name" value="HUPs"/>
    <property type="match status" value="1"/>
</dbReference>